<dbReference type="GeneID" id="33897437"/>
<dbReference type="SUPFAM" id="SSF52413">
    <property type="entry name" value="UDP-glucose/GDP-mannose dehydrogenase C-terminal domain"/>
    <property type="match status" value="1"/>
</dbReference>
<dbReference type="InterPro" id="IPR036220">
    <property type="entry name" value="UDP-Glc/GDP-Man_DH_C_sf"/>
</dbReference>
<gene>
    <name evidence="2" type="ORF">BCB44BAC_02451</name>
</gene>
<dbReference type="Gene3D" id="3.40.50.720">
    <property type="entry name" value="NAD(P)-binding Rossmann-like Domain"/>
    <property type="match status" value="1"/>
</dbReference>
<reference evidence="2 3" key="1">
    <citation type="submission" date="2016-08" db="EMBL/GenBank/DDBJ databases">
        <authorList>
            <person name="Loux V."/>
            <person name="Rue O."/>
        </authorList>
    </citation>
    <scope>NUCLEOTIDE SEQUENCE [LARGE SCALE GENOMIC DNA]</scope>
    <source>
        <strain evidence="2 3">AFSSA_08CEB44bac</strain>
    </source>
</reference>
<dbReference type="GO" id="GO:0016616">
    <property type="term" value="F:oxidoreductase activity, acting on the CH-OH group of donors, NAD or NADP as acceptor"/>
    <property type="evidence" value="ECO:0007669"/>
    <property type="project" value="InterPro"/>
</dbReference>
<proteinExistence type="predicted"/>
<dbReference type="InterPro" id="IPR014027">
    <property type="entry name" value="UDP-Glc/GDP-Man_DH_C"/>
</dbReference>
<evidence type="ECO:0000259" key="1">
    <source>
        <dbReference type="SMART" id="SM00984"/>
    </source>
</evidence>
<dbReference type="Pfam" id="PF03720">
    <property type="entry name" value="UDPG_MGDP_dh_C"/>
    <property type="match status" value="1"/>
</dbReference>
<dbReference type="SMART" id="SM00984">
    <property type="entry name" value="UDPG_MGDP_dh_C"/>
    <property type="match status" value="1"/>
</dbReference>
<dbReference type="PANTHER" id="PTHR43750:SF3">
    <property type="entry name" value="UDP-GLUCOSE 6-DEHYDROGENASE TUAD"/>
    <property type="match status" value="1"/>
</dbReference>
<feature type="domain" description="UDP-glucose/GDP-mannose dehydrogenase C-terminal" evidence="1">
    <location>
        <begin position="172"/>
        <end position="274"/>
    </location>
</feature>
<evidence type="ECO:0000313" key="2">
    <source>
        <dbReference type="EMBL" id="SCL94827.1"/>
    </source>
</evidence>
<evidence type="ECO:0000313" key="3">
    <source>
        <dbReference type="Proteomes" id="UP000242164"/>
    </source>
</evidence>
<dbReference type="Proteomes" id="UP000242164">
    <property type="component" value="Unassembled WGS sequence"/>
</dbReference>
<organism evidence="2 3">
    <name type="scientific">Bacillus cytotoxicus</name>
    <dbReference type="NCBI Taxonomy" id="580165"/>
    <lineage>
        <taxon>Bacteria</taxon>
        <taxon>Bacillati</taxon>
        <taxon>Bacillota</taxon>
        <taxon>Bacilli</taxon>
        <taxon>Bacillales</taxon>
        <taxon>Bacillaceae</taxon>
        <taxon>Bacillus</taxon>
        <taxon>Bacillus cereus group</taxon>
    </lineage>
</organism>
<protein>
    <submittedName>
        <fullName evidence="2">UDP-glucose/GDP-mannose dehydrogenase</fullName>
    </submittedName>
</protein>
<accession>A0AAX2CI25</accession>
<dbReference type="AlphaFoldDB" id="A0AAX2CI25"/>
<comment type="caution">
    <text evidence="2">The sequence shown here is derived from an EMBL/GenBank/DDBJ whole genome shotgun (WGS) entry which is preliminary data.</text>
</comment>
<dbReference type="PANTHER" id="PTHR43750">
    <property type="entry name" value="UDP-GLUCOSE 6-DEHYDROGENASE TUAD"/>
    <property type="match status" value="1"/>
</dbReference>
<dbReference type="GO" id="GO:0051287">
    <property type="term" value="F:NAD binding"/>
    <property type="evidence" value="ECO:0007669"/>
    <property type="project" value="InterPro"/>
</dbReference>
<dbReference type="EMBL" id="FMIK01000029">
    <property type="protein sequence ID" value="SCL94827.1"/>
    <property type="molecule type" value="Genomic_DNA"/>
</dbReference>
<sequence length="300" mass="34589">MQNYFDIDQKVNVLKKDINNLIVCDPITSLLTKDINTELNQIIFNFSGLETPFMKNMDDLLLYPKTIFENAYEALNESKFDRIIVTGNDKVMTYLKKEYGNKFRGEFKHLSHEEFLIELQNSKMLVSSPGLTATYEAMAYNVPVRFLPPQNYSQALMKSRKYFDSFKGLNVAILGLTFKPDTDDLREAPSLANIPIMLKEGANVNVWDLVGIENFKKIYPDEITYSTSIEDTIKNADICFIFTEWYEIKEFDISKYSELMKTPIVLDGRNCYDLKGVRKTKIIYDSIGRETVSNLNLLGV</sequence>
<name>A0AAX2CI25_9BACI</name>
<dbReference type="RefSeq" id="WP_012094606.1">
    <property type="nucleotide sequence ID" value="NZ_CP024101.1"/>
</dbReference>